<dbReference type="EMBL" id="LR797132">
    <property type="protein sequence ID" value="CAB4189170.1"/>
    <property type="molecule type" value="Genomic_DNA"/>
</dbReference>
<evidence type="ECO:0000313" key="2">
    <source>
        <dbReference type="EMBL" id="CAB4174197.1"/>
    </source>
</evidence>
<evidence type="ECO:0000313" key="3">
    <source>
        <dbReference type="EMBL" id="CAB4179496.1"/>
    </source>
</evidence>
<evidence type="ECO:0000313" key="5">
    <source>
        <dbReference type="EMBL" id="CAB4193605.1"/>
    </source>
</evidence>
<evidence type="ECO:0000313" key="6">
    <source>
        <dbReference type="EMBL" id="CAB5231177.1"/>
    </source>
</evidence>
<protein>
    <recommendedName>
        <fullName evidence="7">Baseplate wedge subunit</fullName>
    </recommendedName>
</protein>
<dbReference type="EMBL" id="LR796798">
    <property type="protein sequence ID" value="CAB4166933.1"/>
    <property type="molecule type" value="Genomic_DNA"/>
</dbReference>
<dbReference type="SUPFAM" id="SSF160719">
    <property type="entry name" value="gpW/gp25-like"/>
    <property type="match status" value="1"/>
</dbReference>
<dbReference type="EMBL" id="LR796979">
    <property type="protein sequence ID" value="CAB4179496.1"/>
    <property type="molecule type" value="Genomic_DNA"/>
</dbReference>
<accession>A0A6J7XKX4</accession>
<dbReference type="Gene3D" id="3.10.450.40">
    <property type="match status" value="1"/>
</dbReference>
<sequence length="136" mass="15140">MKQAKEIALSLPFSFDSFKKSTTTTDQPKIWADRVRIVLGTTVRERLMHPNFGTLIATTFMDTQEQSSSIIQGEVEQAFATQLAQLKLTSIVTSFDEYTNVITIEIAYALPNLTEVSTAIGFIALNSNQPAYEETL</sequence>
<evidence type="ECO:0008006" key="7">
    <source>
        <dbReference type="Google" id="ProtNLM"/>
    </source>
</evidence>
<organism evidence="6">
    <name type="scientific">uncultured Caudovirales phage</name>
    <dbReference type="NCBI Taxonomy" id="2100421"/>
    <lineage>
        <taxon>Viruses</taxon>
        <taxon>Duplodnaviria</taxon>
        <taxon>Heunggongvirae</taxon>
        <taxon>Uroviricota</taxon>
        <taxon>Caudoviricetes</taxon>
        <taxon>Peduoviridae</taxon>
        <taxon>Maltschvirus</taxon>
        <taxon>Maltschvirus maltsch</taxon>
    </lineage>
</organism>
<name>A0A6J7XKX4_9CAUD</name>
<dbReference type="EMBL" id="LR798433">
    <property type="protein sequence ID" value="CAB5231177.1"/>
    <property type="molecule type" value="Genomic_DNA"/>
</dbReference>
<gene>
    <name evidence="3" type="ORF">UFOVP1034_126</name>
    <name evidence="4" type="ORF">UFOVP1177_126</name>
    <name evidence="5" type="ORF">UFOVP1243_113</name>
    <name evidence="6" type="ORF">UFOVP1581_32</name>
    <name evidence="1" type="ORF">UFOVP854_32</name>
    <name evidence="2" type="ORF">UFOVP964_32</name>
</gene>
<reference evidence="6" key="1">
    <citation type="submission" date="2020-05" db="EMBL/GenBank/DDBJ databases">
        <authorList>
            <person name="Chiriac C."/>
            <person name="Salcher M."/>
            <person name="Ghai R."/>
            <person name="Kavagutti S V."/>
        </authorList>
    </citation>
    <scope>NUCLEOTIDE SEQUENCE</scope>
</reference>
<dbReference type="EMBL" id="LR797196">
    <property type="protein sequence ID" value="CAB4193605.1"/>
    <property type="molecule type" value="Genomic_DNA"/>
</dbReference>
<evidence type="ECO:0000313" key="4">
    <source>
        <dbReference type="EMBL" id="CAB4189170.1"/>
    </source>
</evidence>
<dbReference type="EMBL" id="LR796924">
    <property type="protein sequence ID" value="CAB4174197.1"/>
    <property type="molecule type" value="Genomic_DNA"/>
</dbReference>
<proteinExistence type="predicted"/>
<evidence type="ECO:0000313" key="1">
    <source>
        <dbReference type="EMBL" id="CAB4166933.1"/>
    </source>
</evidence>